<dbReference type="Pfam" id="PF08687">
    <property type="entry name" value="ASD2"/>
    <property type="match status" value="1"/>
</dbReference>
<feature type="region of interest" description="Disordered" evidence="6">
    <location>
        <begin position="387"/>
        <end position="427"/>
    </location>
</feature>
<comment type="similarity">
    <text evidence="2">Belongs to the shroom family.</text>
</comment>
<feature type="compositionally biased region" description="Low complexity" evidence="6">
    <location>
        <begin position="749"/>
        <end position="764"/>
    </location>
</feature>
<dbReference type="GO" id="GO:0030864">
    <property type="term" value="C:cortical actin cytoskeleton"/>
    <property type="evidence" value="ECO:0007669"/>
    <property type="project" value="TreeGrafter"/>
</dbReference>
<feature type="coiled-coil region" evidence="5">
    <location>
        <begin position="1655"/>
        <end position="1682"/>
    </location>
</feature>
<evidence type="ECO:0000256" key="6">
    <source>
        <dbReference type="SAM" id="MobiDB-lite"/>
    </source>
</evidence>
<dbReference type="PANTHER" id="PTHR15012:SF32">
    <property type="entry name" value="PROTEIN SHROOM"/>
    <property type="match status" value="1"/>
</dbReference>
<feature type="region of interest" description="Disordered" evidence="6">
    <location>
        <begin position="270"/>
        <end position="330"/>
    </location>
</feature>
<evidence type="ECO:0000313" key="9">
    <source>
        <dbReference type="RefSeq" id="XP_034102722.1"/>
    </source>
</evidence>
<dbReference type="InterPro" id="IPR027685">
    <property type="entry name" value="Shroom_fam"/>
</dbReference>
<feature type="region of interest" description="Disordered" evidence="6">
    <location>
        <begin position="141"/>
        <end position="168"/>
    </location>
</feature>
<dbReference type="GO" id="GO:0043296">
    <property type="term" value="C:apical junction complex"/>
    <property type="evidence" value="ECO:0007669"/>
    <property type="project" value="TreeGrafter"/>
</dbReference>
<dbReference type="GO" id="GO:0016324">
    <property type="term" value="C:apical plasma membrane"/>
    <property type="evidence" value="ECO:0007669"/>
    <property type="project" value="TreeGrafter"/>
</dbReference>
<dbReference type="GO" id="GO:0005912">
    <property type="term" value="C:adherens junction"/>
    <property type="evidence" value="ECO:0007669"/>
    <property type="project" value="TreeGrafter"/>
</dbReference>
<feature type="compositionally biased region" description="Polar residues" evidence="6">
    <location>
        <begin position="697"/>
        <end position="706"/>
    </location>
</feature>
<feature type="region of interest" description="Disordered" evidence="6">
    <location>
        <begin position="1052"/>
        <end position="1080"/>
    </location>
</feature>
<feature type="region of interest" description="Disordered" evidence="6">
    <location>
        <begin position="833"/>
        <end position="1002"/>
    </location>
</feature>
<feature type="compositionally biased region" description="Low complexity" evidence="6">
    <location>
        <begin position="388"/>
        <end position="416"/>
    </location>
</feature>
<feature type="coiled-coil region" evidence="5">
    <location>
        <begin position="1709"/>
        <end position="1736"/>
    </location>
</feature>
<evidence type="ECO:0000313" key="8">
    <source>
        <dbReference type="Proteomes" id="UP000515160"/>
    </source>
</evidence>
<sequence length="1742" mass="189381">MKMRNHKENGNHQQSSATTTTTTATATAAAAATSTVGAAATTAAAMAATAMPLESSNGSKSNKNNNNNNNININININNGNGQTDKLSVSKMLLPALKSASKDATIQTSQQQQQRRQQQFTPLSVSDAASNVSFSSASVAGSIQDDMPQPPTQPHSQQQQQQLQQQQQSLQHLDQCGLTQAGLEEYNIRASSYYDQTTFHHQKQHSYAQSEGYHSYVSSSDSTSATPFLDKLRQESDLLSRQSHHWSENDLSSVCSNSVAPSPIPLLARQCSSRSSSGGNISGGGGNNSLGQHHHSNANNNNNHSPNSNNINHNSNNNNNSSESTSSTETLKWLGSMSDISEASHATGYSAIAESVSSSQLIVHSSRVLTPKRHQSESVLYLHDNEVTSTSTQSQQQQQPPQLAGTAGTSSGSSTSINSVKQSPPISEDVVQPLRVQHRHSPSYPPVHQSMALHRFQQQHQHQPANYKLTAQSSLPELESPPPPSSSAMHESRSLLGQSHSTGDLQQHQQSKQLQRPAQKHKSSISVTISSSEAVVTIAPQPPPSKPQLSKLELLSCSAPNVASSGVEQSPPLPSDSYRSNHRLFPVSTYTEPVHSNTSQYVQHPKPQYSANLHKSAKLPVITPAGSAVQPAWHSVAERINDFERSQLVEGPKFAYLEPSKTHRLSNPALKAFQKNAVQSYVERQQQQAHKEEQQLLRPQTHSSYQALPVERKSLPNNMTPMMIGIPSSVGSASSGSISPTPPPPPPRSRSLLPNLLRRSSSASDYAEFREQHSSKPPSIRNIGSAEKMSFNDCGMPPPPPPPRGRGSMPARRTSSATEYAPTREKLLLQQAAALAHQQHHPQQHRHAGAHLHGHTHAHGHAHGYAERPPERPPKHPHLRVPSPELPPPPLGGELDTSYTFDEPLPPPPPPELLQPRPPPSPNRRNSFAGASTRRSTAYAVAATPTPTSLAPKVPPQVPKKPTSLRQQHQQQQLPHKPQLSNGAVKPTNLPTSRKRPHNTPPILESVATATAIPSSATSNVTATASATSSAAPPPLLPRARPTHADSVIASNLESNQQKRSNSKASYLPRQSLEKLNNTDPDHGIYKLTLTSNEDLVAPSKPIYGVGAGKLKLPNNLPDVLPLGVKLQQQPSKPQPSSPGDGVSLRYGSNNNLATKSPTNATPNAVGNAGNNTAYAMIYGQQPQQQQQQLPPQSRYSSPALGHAYSRSPAPQFTRSQSYEVKQQQSDPTQFMSQSHVDLKQAVHDLETTLEEVLPPPTPTPPRLSPATSDCSLSNSSLECSPLNANHTHNHNNNPEAHIFRAELISTTTSATLPKPPPVNRQESLRENIEKITQLQSQLMSAHLCDSGLLSNYAKQLSPSIEPQSTDLPQLPAASSTPSSQVQTELTPPLEPTESAPASPLATESLQLLQRSELVLMVNPVPSTADMACQTEELLDSELVATREEQQTRTTLQPRQRQAIELEYEQMALELLKQLAPHDKLLIEILTPKSYKPTTQYVSNLYNPDVPLRPAKRDVGTSTLMRMKASDTAGATTELQLVSVELQLTDDTGAGDDEECTNLIKQKLNELIKQLNQKIGALKREQQTIGEECATNDKLGLDLLANLTEKVRPSEASKFRTYIDDVGQITRLLLSLSERLAQTECSLEARSPISSQQEKSTLEAKRERLYEQLEEAQRLKADIDRRGSSIAKLFGKHLSADMCADYDYFINMKAKLIADARDLADRIKGSEEQLSSLSDALVQSDC</sequence>
<feature type="compositionally biased region" description="Low complexity" evidence="6">
    <location>
        <begin position="297"/>
        <end position="327"/>
    </location>
</feature>
<feature type="region of interest" description="Disordered" evidence="6">
    <location>
        <begin position="1182"/>
        <end position="1235"/>
    </location>
</feature>
<dbReference type="PROSITE" id="PS51307">
    <property type="entry name" value="ASD2"/>
    <property type="match status" value="1"/>
</dbReference>
<feature type="compositionally biased region" description="Pro residues" evidence="6">
    <location>
        <begin position="904"/>
        <end position="922"/>
    </location>
</feature>
<keyword evidence="8" id="KW-1185">Reference proteome</keyword>
<keyword evidence="3" id="KW-0963">Cytoplasm</keyword>
<organism evidence="8 9">
    <name type="scientific">Drosophila albomicans</name>
    <name type="common">Fruit fly</name>
    <dbReference type="NCBI Taxonomy" id="7291"/>
    <lineage>
        <taxon>Eukaryota</taxon>
        <taxon>Metazoa</taxon>
        <taxon>Ecdysozoa</taxon>
        <taxon>Arthropoda</taxon>
        <taxon>Hexapoda</taxon>
        <taxon>Insecta</taxon>
        <taxon>Pterygota</taxon>
        <taxon>Neoptera</taxon>
        <taxon>Endopterygota</taxon>
        <taxon>Diptera</taxon>
        <taxon>Brachycera</taxon>
        <taxon>Muscomorpha</taxon>
        <taxon>Ephydroidea</taxon>
        <taxon>Drosophilidae</taxon>
        <taxon>Drosophila</taxon>
    </lineage>
</organism>
<dbReference type="GO" id="GO:0000902">
    <property type="term" value="P:cell morphogenesis"/>
    <property type="evidence" value="ECO:0007669"/>
    <property type="project" value="TreeGrafter"/>
</dbReference>
<feature type="compositionally biased region" description="Low complexity" evidence="6">
    <location>
        <begin position="1182"/>
        <end position="1193"/>
    </location>
</feature>
<feature type="compositionally biased region" description="Basic and acidic residues" evidence="6">
    <location>
        <begin position="864"/>
        <end position="874"/>
    </location>
</feature>
<dbReference type="GeneID" id="117567080"/>
<feature type="compositionally biased region" description="Polar residues" evidence="6">
    <location>
        <begin position="495"/>
        <end position="505"/>
    </location>
</feature>
<protein>
    <submittedName>
        <fullName evidence="9 10">Protein Shroom isoform X1</fullName>
    </submittedName>
</protein>
<keyword evidence="5" id="KW-0175">Coiled coil</keyword>
<feature type="region of interest" description="Disordered" evidence="6">
    <location>
        <begin position="683"/>
        <end position="820"/>
    </location>
</feature>
<feature type="region of interest" description="Disordered" evidence="6">
    <location>
        <begin position="1"/>
        <end position="22"/>
    </location>
</feature>
<feature type="compositionally biased region" description="Polar residues" evidence="6">
    <location>
        <begin position="923"/>
        <end position="936"/>
    </location>
</feature>
<feature type="coiled-coil region" evidence="5">
    <location>
        <begin position="1561"/>
        <end position="1588"/>
    </location>
</feature>
<feature type="compositionally biased region" description="Low complexity" evidence="6">
    <location>
        <begin position="110"/>
        <end position="127"/>
    </location>
</feature>
<feature type="region of interest" description="Disordered" evidence="6">
    <location>
        <begin position="474"/>
        <end position="527"/>
    </location>
</feature>
<gene>
    <name evidence="9 10" type="primary">LOC117567080</name>
</gene>
<dbReference type="Proteomes" id="UP000515160">
    <property type="component" value="Chromosome 3"/>
</dbReference>
<evidence type="ECO:0000259" key="7">
    <source>
        <dbReference type="PROSITE" id="PS51307"/>
    </source>
</evidence>
<feature type="compositionally biased region" description="Low complexity" evidence="6">
    <location>
        <begin position="506"/>
        <end position="515"/>
    </location>
</feature>
<feature type="compositionally biased region" description="Low complexity" evidence="6">
    <location>
        <begin position="727"/>
        <end position="739"/>
    </location>
</feature>
<feature type="compositionally biased region" description="Low complexity" evidence="6">
    <location>
        <begin position="154"/>
        <end position="168"/>
    </location>
</feature>
<dbReference type="GO" id="GO:0007015">
    <property type="term" value="P:actin filament organization"/>
    <property type="evidence" value="ECO:0007669"/>
    <property type="project" value="TreeGrafter"/>
</dbReference>
<dbReference type="OrthoDB" id="10063560at2759"/>
<evidence type="ECO:0000313" key="10">
    <source>
        <dbReference type="RefSeq" id="XP_051860363.1"/>
    </source>
</evidence>
<evidence type="ECO:0000256" key="5">
    <source>
        <dbReference type="SAM" id="Coils"/>
    </source>
</evidence>
<evidence type="ECO:0000256" key="2">
    <source>
        <dbReference type="ARBA" id="ARBA00006469"/>
    </source>
</evidence>
<feature type="region of interest" description="Disordered" evidence="6">
    <location>
        <begin position="1127"/>
        <end position="1168"/>
    </location>
</feature>
<feature type="compositionally biased region" description="Basic and acidic residues" evidence="6">
    <location>
        <begin position="1"/>
        <end position="10"/>
    </location>
</feature>
<dbReference type="RefSeq" id="XP_034102722.1">
    <property type="nucleotide sequence ID" value="XM_034246831.2"/>
</dbReference>
<proteinExistence type="inferred from homology"/>
<evidence type="ECO:0000256" key="1">
    <source>
        <dbReference type="ARBA" id="ARBA00004245"/>
    </source>
</evidence>
<keyword evidence="4" id="KW-0206">Cytoskeleton</keyword>
<feature type="region of interest" description="Disordered" evidence="6">
    <location>
        <begin position="104"/>
        <end position="127"/>
    </location>
</feature>
<dbReference type="GO" id="GO:0051015">
    <property type="term" value="F:actin filament binding"/>
    <property type="evidence" value="ECO:0007669"/>
    <property type="project" value="InterPro"/>
</dbReference>
<feature type="compositionally biased region" description="Polar residues" evidence="6">
    <location>
        <begin position="1209"/>
        <end position="1235"/>
    </location>
</feature>
<evidence type="ECO:0000256" key="4">
    <source>
        <dbReference type="ARBA" id="ARBA00023212"/>
    </source>
</evidence>
<dbReference type="RefSeq" id="XP_051860363.1">
    <property type="nucleotide sequence ID" value="XM_052004403.1"/>
</dbReference>
<accession>A0A6P8Y0P8</accession>
<evidence type="ECO:0000256" key="3">
    <source>
        <dbReference type="ARBA" id="ARBA00022490"/>
    </source>
</evidence>
<feature type="compositionally biased region" description="Basic residues" evidence="6">
    <location>
        <begin position="838"/>
        <end position="862"/>
    </location>
</feature>
<dbReference type="InterPro" id="IPR014799">
    <property type="entry name" value="ASD2_dom"/>
</dbReference>
<feature type="domain" description="ASD2" evidence="7">
    <location>
        <begin position="1458"/>
        <end position="1738"/>
    </location>
</feature>
<name>A0A6P8Y0P8_DROAB</name>
<feature type="compositionally biased region" description="Polar residues" evidence="6">
    <location>
        <begin position="1052"/>
        <end position="1065"/>
    </location>
</feature>
<comment type="subcellular location">
    <subcellularLocation>
        <location evidence="1">Cytoplasm</location>
        <location evidence="1">Cytoskeleton</location>
    </subcellularLocation>
</comment>
<feature type="compositionally biased region" description="Low complexity" evidence="6">
    <location>
        <begin position="967"/>
        <end position="980"/>
    </location>
</feature>
<feature type="region of interest" description="Disordered" evidence="6">
    <location>
        <begin position="1360"/>
        <end position="1402"/>
    </location>
</feature>
<dbReference type="Gene3D" id="6.10.250.3120">
    <property type="match status" value="1"/>
</dbReference>
<feature type="compositionally biased region" description="Low complexity" evidence="6">
    <location>
        <begin position="937"/>
        <end position="948"/>
    </location>
</feature>
<feature type="compositionally biased region" description="Polar residues" evidence="6">
    <location>
        <begin position="1147"/>
        <end position="1168"/>
    </location>
</feature>
<reference evidence="9 10" key="1">
    <citation type="submission" date="2025-04" db="UniProtKB">
        <authorList>
            <consortium name="RefSeq"/>
        </authorList>
    </citation>
    <scope>IDENTIFICATION</scope>
    <source>
        <strain evidence="9 10">15112-1751.03</strain>
        <tissue evidence="9 10">Whole Adult</tissue>
    </source>
</reference>
<feature type="compositionally biased region" description="Polar residues" evidence="6">
    <location>
        <begin position="1360"/>
        <end position="1386"/>
    </location>
</feature>
<dbReference type="PANTHER" id="PTHR15012">
    <property type="entry name" value="APICAL PROTEIN/SHROOM-RELATED"/>
    <property type="match status" value="1"/>
</dbReference>